<sequence>MNEEESIRKLFSDISHEQVPKVKIIPMTKNSENKAIRYEKVDNKKDDKQSSQSLFYWAIVHMNSDNGAQRILDNPSLIQPYEAETYTPGQKKQQKSPPLRIKSGFFMNDNTKAAVNPSVKKEILTSVTIQNNNNVVKSSESDDKYIQKGK</sequence>
<gene>
    <name evidence="2" type="ORF">EZS28_048409</name>
</gene>
<protein>
    <submittedName>
        <fullName evidence="2">Uncharacterized protein</fullName>
    </submittedName>
</protein>
<comment type="caution">
    <text evidence="2">The sequence shown here is derived from an EMBL/GenBank/DDBJ whole genome shotgun (WGS) entry which is preliminary data.</text>
</comment>
<evidence type="ECO:0000256" key="1">
    <source>
        <dbReference type="SAM" id="MobiDB-lite"/>
    </source>
</evidence>
<reference evidence="2 3" key="1">
    <citation type="submission" date="2019-03" db="EMBL/GenBank/DDBJ databases">
        <title>Single cell metagenomics reveals metabolic interactions within the superorganism composed of flagellate Streblomastix strix and complex community of Bacteroidetes bacteria on its surface.</title>
        <authorList>
            <person name="Treitli S.C."/>
            <person name="Kolisko M."/>
            <person name="Husnik F."/>
            <person name="Keeling P."/>
            <person name="Hampl V."/>
        </authorList>
    </citation>
    <scope>NUCLEOTIDE SEQUENCE [LARGE SCALE GENOMIC DNA]</scope>
    <source>
        <strain evidence="2">ST1C</strain>
    </source>
</reference>
<feature type="region of interest" description="Disordered" evidence="1">
    <location>
        <begin position="82"/>
        <end position="101"/>
    </location>
</feature>
<dbReference type="Proteomes" id="UP000324800">
    <property type="component" value="Unassembled WGS sequence"/>
</dbReference>
<evidence type="ECO:0000313" key="2">
    <source>
        <dbReference type="EMBL" id="KAA6356063.1"/>
    </source>
</evidence>
<evidence type="ECO:0000313" key="3">
    <source>
        <dbReference type="Proteomes" id="UP000324800"/>
    </source>
</evidence>
<dbReference type="AlphaFoldDB" id="A0A5J4TE53"/>
<dbReference type="EMBL" id="SNRW01033597">
    <property type="protein sequence ID" value="KAA6356063.1"/>
    <property type="molecule type" value="Genomic_DNA"/>
</dbReference>
<name>A0A5J4TE53_9EUKA</name>
<proteinExistence type="predicted"/>
<accession>A0A5J4TE53</accession>
<organism evidence="2 3">
    <name type="scientific">Streblomastix strix</name>
    <dbReference type="NCBI Taxonomy" id="222440"/>
    <lineage>
        <taxon>Eukaryota</taxon>
        <taxon>Metamonada</taxon>
        <taxon>Preaxostyla</taxon>
        <taxon>Oxymonadida</taxon>
        <taxon>Streblomastigidae</taxon>
        <taxon>Streblomastix</taxon>
    </lineage>
</organism>
<feature type="non-terminal residue" evidence="2">
    <location>
        <position position="150"/>
    </location>
</feature>